<evidence type="ECO:0000256" key="7">
    <source>
        <dbReference type="SAM" id="Coils"/>
    </source>
</evidence>
<dbReference type="InterPro" id="IPR002078">
    <property type="entry name" value="Sigma_54_int"/>
</dbReference>
<keyword evidence="3" id="KW-0805">Transcription regulation</keyword>
<evidence type="ECO:0000256" key="6">
    <source>
        <dbReference type="PROSITE-ProRule" id="PRU00169"/>
    </source>
</evidence>
<dbReference type="GO" id="GO:0005524">
    <property type="term" value="F:ATP binding"/>
    <property type="evidence" value="ECO:0007669"/>
    <property type="project" value="UniProtKB-KW"/>
</dbReference>
<dbReference type="Gene3D" id="1.10.10.60">
    <property type="entry name" value="Homeodomain-like"/>
    <property type="match status" value="1"/>
</dbReference>
<keyword evidence="4 10" id="KW-0238">DNA-binding</keyword>
<keyword evidence="6" id="KW-0597">Phosphoprotein</keyword>
<keyword evidence="5" id="KW-0804">Transcription</keyword>
<evidence type="ECO:0000259" key="8">
    <source>
        <dbReference type="PROSITE" id="PS50045"/>
    </source>
</evidence>
<dbReference type="GO" id="GO:0043565">
    <property type="term" value="F:sequence-specific DNA binding"/>
    <property type="evidence" value="ECO:0007669"/>
    <property type="project" value="InterPro"/>
</dbReference>
<dbReference type="Pfam" id="PF25601">
    <property type="entry name" value="AAA_lid_14"/>
    <property type="match status" value="1"/>
</dbReference>
<dbReference type="STRING" id="563176.SAMN04488090_1634"/>
<dbReference type="PROSITE" id="PS00675">
    <property type="entry name" value="SIGMA54_INTERACT_1"/>
    <property type="match status" value="1"/>
</dbReference>
<evidence type="ECO:0000256" key="4">
    <source>
        <dbReference type="ARBA" id="ARBA00023125"/>
    </source>
</evidence>
<dbReference type="SMART" id="SM00382">
    <property type="entry name" value="AAA"/>
    <property type="match status" value="1"/>
</dbReference>
<dbReference type="InterPro" id="IPR058031">
    <property type="entry name" value="AAA_lid_NorR"/>
</dbReference>
<dbReference type="InterPro" id="IPR009057">
    <property type="entry name" value="Homeodomain-like_sf"/>
</dbReference>
<dbReference type="FunFam" id="3.40.50.300:FF:000006">
    <property type="entry name" value="DNA-binding transcriptional regulator NtrC"/>
    <property type="match status" value="1"/>
</dbReference>
<name>A0A1G9MKL7_9BACT</name>
<dbReference type="Gene3D" id="3.40.50.300">
    <property type="entry name" value="P-loop containing nucleotide triphosphate hydrolases"/>
    <property type="match status" value="1"/>
</dbReference>
<dbReference type="OrthoDB" id="9782110at2"/>
<dbReference type="SMART" id="SM00448">
    <property type="entry name" value="REC"/>
    <property type="match status" value="1"/>
</dbReference>
<evidence type="ECO:0000256" key="3">
    <source>
        <dbReference type="ARBA" id="ARBA00023015"/>
    </source>
</evidence>
<evidence type="ECO:0000256" key="1">
    <source>
        <dbReference type="ARBA" id="ARBA00022741"/>
    </source>
</evidence>
<dbReference type="PANTHER" id="PTHR32071">
    <property type="entry name" value="TRANSCRIPTIONAL REGULATORY PROTEIN"/>
    <property type="match status" value="1"/>
</dbReference>
<dbReference type="InterPro" id="IPR025943">
    <property type="entry name" value="Sigma_54_int_dom_ATP-bd_2"/>
</dbReference>
<dbReference type="PROSITE" id="PS50045">
    <property type="entry name" value="SIGMA54_INTERACT_4"/>
    <property type="match status" value="1"/>
</dbReference>
<sequence>MTSTLLIIDDETRLRTLLARVLRLEQYEVLEAESLRTGVALLDKSPEVRVVLLDVRLPDGNGIEAVAKIKAAHPAVEVLLLTAYGTIPDSVLAMKNGAFDYLVKGDDNDRIVTVVSKALEKAQLQARVRELEEQVAGALFSLDDIQGTSPEIVRARDLARRVAQTDTTVLLIGETGTGKELFAQAIHRESSRRAKTFLAINCGAFSRELLESELFGHRAGSFTGATKDKQGLFEEANGGTLFLDEIGELSADLQAKLLRVLETQEFLRVGDTRPTKVNVRILAATNRDLLKESQAGTFRPDLYYRLSVFQIGLPPLRERPGDLPLLAEGLARTLSARLRIPFREIEPAFLRQLSGHSWPGNIRELRNVIERALILNENGVLKAESLPFSLSPGQAPAGDSYDLATLERVHIQRVLQHTHGNKTEAARLLGIGLTTLYRKIEEHQLTVR</sequence>
<dbReference type="PRINTS" id="PR01590">
    <property type="entry name" value="HTHFIS"/>
</dbReference>
<dbReference type="InterPro" id="IPR003593">
    <property type="entry name" value="AAA+_ATPase"/>
</dbReference>
<dbReference type="RefSeq" id="WP_093200254.1">
    <property type="nucleotide sequence ID" value="NZ_FNGS01000003.1"/>
</dbReference>
<dbReference type="PROSITE" id="PS00676">
    <property type="entry name" value="SIGMA54_INTERACT_2"/>
    <property type="match status" value="1"/>
</dbReference>
<dbReference type="InterPro" id="IPR001789">
    <property type="entry name" value="Sig_transdc_resp-reg_receiver"/>
</dbReference>
<organism evidence="10 11">
    <name type="scientific">Siphonobacter aquaeclarae</name>
    <dbReference type="NCBI Taxonomy" id="563176"/>
    <lineage>
        <taxon>Bacteria</taxon>
        <taxon>Pseudomonadati</taxon>
        <taxon>Bacteroidota</taxon>
        <taxon>Cytophagia</taxon>
        <taxon>Cytophagales</taxon>
        <taxon>Cytophagaceae</taxon>
        <taxon>Siphonobacter</taxon>
    </lineage>
</organism>
<dbReference type="InterPro" id="IPR011006">
    <property type="entry name" value="CheY-like_superfamily"/>
</dbReference>
<dbReference type="SUPFAM" id="SSF52540">
    <property type="entry name" value="P-loop containing nucleoside triphosphate hydrolases"/>
    <property type="match status" value="1"/>
</dbReference>
<reference evidence="10 11" key="1">
    <citation type="submission" date="2016-10" db="EMBL/GenBank/DDBJ databases">
        <authorList>
            <person name="de Groot N.N."/>
        </authorList>
    </citation>
    <scope>NUCLEOTIDE SEQUENCE [LARGE SCALE GENOMIC DNA]</scope>
    <source>
        <strain evidence="10 11">DSM 21668</strain>
    </source>
</reference>
<dbReference type="Proteomes" id="UP000198901">
    <property type="component" value="Unassembled WGS sequence"/>
</dbReference>
<keyword evidence="11" id="KW-1185">Reference proteome</keyword>
<dbReference type="Pfam" id="PF02954">
    <property type="entry name" value="HTH_8"/>
    <property type="match status" value="1"/>
</dbReference>
<dbReference type="InterPro" id="IPR025662">
    <property type="entry name" value="Sigma_54_int_dom_ATP-bd_1"/>
</dbReference>
<dbReference type="SUPFAM" id="SSF52172">
    <property type="entry name" value="CheY-like"/>
    <property type="match status" value="1"/>
</dbReference>
<dbReference type="InterPro" id="IPR027417">
    <property type="entry name" value="P-loop_NTPase"/>
</dbReference>
<dbReference type="EMBL" id="FNGS01000003">
    <property type="protein sequence ID" value="SDL74467.1"/>
    <property type="molecule type" value="Genomic_DNA"/>
</dbReference>
<evidence type="ECO:0000259" key="9">
    <source>
        <dbReference type="PROSITE" id="PS50110"/>
    </source>
</evidence>
<feature type="domain" description="Response regulatory" evidence="9">
    <location>
        <begin position="4"/>
        <end position="119"/>
    </location>
</feature>
<dbReference type="PROSITE" id="PS00688">
    <property type="entry name" value="SIGMA54_INTERACT_3"/>
    <property type="match status" value="1"/>
</dbReference>
<accession>A0A1G9MKL7</accession>
<evidence type="ECO:0000256" key="2">
    <source>
        <dbReference type="ARBA" id="ARBA00022840"/>
    </source>
</evidence>
<evidence type="ECO:0000256" key="5">
    <source>
        <dbReference type="ARBA" id="ARBA00023163"/>
    </source>
</evidence>
<dbReference type="GO" id="GO:0000160">
    <property type="term" value="P:phosphorelay signal transduction system"/>
    <property type="evidence" value="ECO:0007669"/>
    <property type="project" value="InterPro"/>
</dbReference>
<dbReference type="SUPFAM" id="SSF46689">
    <property type="entry name" value="Homeodomain-like"/>
    <property type="match status" value="1"/>
</dbReference>
<feature type="modified residue" description="4-aspartylphosphate" evidence="6">
    <location>
        <position position="54"/>
    </location>
</feature>
<keyword evidence="2" id="KW-0067">ATP-binding</keyword>
<dbReference type="AlphaFoldDB" id="A0A1G9MKL7"/>
<dbReference type="Gene3D" id="1.10.8.60">
    <property type="match status" value="1"/>
</dbReference>
<proteinExistence type="predicted"/>
<dbReference type="CDD" id="cd00009">
    <property type="entry name" value="AAA"/>
    <property type="match status" value="1"/>
</dbReference>
<dbReference type="Pfam" id="PF00158">
    <property type="entry name" value="Sigma54_activat"/>
    <property type="match status" value="1"/>
</dbReference>
<gene>
    <name evidence="10" type="ORF">SAMN04488090_1634</name>
</gene>
<dbReference type="InterPro" id="IPR002197">
    <property type="entry name" value="HTH_Fis"/>
</dbReference>
<dbReference type="Gene3D" id="3.40.50.2300">
    <property type="match status" value="1"/>
</dbReference>
<feature type="domain" description="Sigma-54 factor interaction" evidence="8">
    <location>
        <begin position="145"/>
        <end position="374"/>
    </location>
</feature>
<keyword evidence="7" id="KW-0175">Coiled coil</keyword>
<dbReference type="Pfam" id="PF00072">
    <property type="entry name" value="Response_reg"/>
    <property type="match status" value="1"/>
</dbReference>
<dbReference type="PROSITE" id="PS50110">
    <property type="entry name" value="RESPONSE_REGULATORY"/>
    <property type="match status" value="1"/>
</dbReference>
<feature type="coiled-coil region" evidence="7">
    <location>
        <begin position="114"/>
        <end position="141"/>
    </location>
</feature>
<evidence type="ECO:0000313" key="10">
    <source>
        <dbReference type="EMBL" id="SDL74467.1"/>
    </source>
</evidence>
<keyword evidence="1" id="KW-0547">Nucleotide-binding</keyword>
<dbReference type="GO" id="GO:0006355">
    <property type="term" value="P:regulation of DNA-templated transcription"/>
    <property type="evidence" value="ECO:0007669"/>
    <property type="project" value="InterPro"/>
</dbReference>
<dbReference type="PANTHER" id="PTHR32071:SF121">
    <property type="entry name" value="SIGMA L-DEPENDENT TRANSCRIPTIONAL REGULATOR YQIR-RELATED"/>
    <property type="match status" value="1"/>
</dbReference>
<protein>
    <submittedName>
        <fullName evidence="10">DNA-binding transcriptional response regulator, NtrC family, contains REC, AAA-type ATPase, and a Fis-type DNA-binding domains</fullName>
    </submittedName>
</protein>
<evidence type="ECO:0000313" key="11">
    <source>
        <dbReference type="Proteomes" id="UP000198901"/>
    </source>
</evidence>
<dbReference type="InterPro" id="IPR025944">
    <property type="entry name" value="Sigma_54_int_dom_CS"/>
</dbReference>